<name>A0A8T0GJC8_CERPU</name>
<dbReference type="EMBL" id="CM026431">
    <property type="protein sequence ID" value="KAG0558344.1"/>
    <property type="molecule type" value="Genomic_DNA"/>
</dbReference>
<evidence type="ECO:0000313" key="2">
    <source>
        <dbReference type="Proteomes" id="UP000822688"/>
    </source>
</evidence>
<organism evidence="1 2">
    <name type="scientific">Ceratodon purpureus</name>
    <name type="common">Fire moss</name>
    <name type="synonym">Dicranum purpureum</name>
    <dbReference type="NCBI Taxonomy" id="3225"/>
    <lineage>
        <taxon>Eukaryota</taxon>
        <taxon>Viridiplantae</taxon>
        <taxon>Streptophyta</taxon>
        <taxon>Embryophyta</taxon>
        <taxon>Bryophyta</taxon>
        <taxon>Bryophytina</taxon>
        <taxon>Bryopsida</taxon>
        <taxon>Dicranidae</taxon>
        <taxon>Pseudoditrichales</taxon>
        <taxon>Ditrichaceae</taxon>
        <taxon>Ceratodon</taxon>
    </lineage>
</organism>
<reference evidence="1" key="1">
    <citation type="submission" date="2020-06" db="EMBL/GenBank/DDBJ databases">
        <title>WGS assembly of Ceratodon purpureus strain R40.</title>
        <authorList>
            <person name="Carey S.B."/>
            <person name="Jenkins J."/>
            <person name="Shu S."/>
            <person name="Lovell J.T."/>
            <person name="Sreedasyam A."/>
            <person name="Maumus F."/>
            <person name="Tiley G.P."/>
            <person name="Fernandez-Pozo N."/>
            <person name="Barry K."/>
            <person name="Chen C."/>
            <person name="Wang M."/>
            <person name="Lipzen A."/>
            <person name="Daum C."/>
            <person name="Saski C.A."/>
            <person name="Payton A.C."/>
            <person name="Mcbreen J.C."/>
            <person name="Conrad R.E."/>
            <person name="Kollar L.M."/>
            <person name="Olsson S."/>
            <person name="Huttunen S."/>
            <person name="Landis J.B."/>
            <person name="Wickett N.J."/>
            <person name="Johnson M.G."/>
            <person name="Rensing S.A."/>
            <person name="Grimwood J."/>
            <person name="Schmutz J."/>
            <person name="Mcdaniel S.F."/>
        </authorList>
    </citation>
    <scope>NUCLEOTIDE SEQUENCE</scope>
    <source>
        <strain evidence="1">R40</strain>
    </source>
</reference>
<sequence length="121" mass="14149">MKRFVEKEVQAYSKTTCNHRHDVEVPKNSTGTTSLPSRMLPSMVREENHELYIYTSPSCRATHKPCPRTKNQIKHCVKIFPEPRIKTFPKLHVDYNRELELNFISTNPIHHPSKYQNSTAT</sequence>
<proteinExistence type="predicted"/>
<comment type="caution">
    <text evidence="1">The sequence shown here is derived from an EMBL/GenBank/DDBJ whole genome shotgun (WGS) entry which is preliminary data.</text>
</comment>
<accession>A0A8T0GJC8</accession>
<protein>
    <submittedName>
        <fullName evidence="1">Uncharacterized protein</fullName>
    </submittedName>
</protein>
<evidence type="ECO:0000313" key="1">
    <source>
        <dbReference type="EMBL" id="KAG0558344.1"/>
    </source>
</evidence>
<dbReference type="AlphaFoldDB" id="A0A8T0GJC8"/>
<dbReference type="Proteomes" id="UP000822688">
    <property type="component" value="Chromosome 10"/>
</dbReference>
<gene>
    <name evidence="1" type="ORF">KC19_10G021000</name>
</gene>
<keyword evidence="2" id="KW-1185">Reference proteome</keyword>